<accession>A0A427Y1F0</accession>
<dbReference type="EMBL" id="RSCE01000003">
    <property type="protein sequence ID" value="RSH84919.1"/>
    <property type="molecule type" value="Genomic_DNA"/>
</dbReference>
<evidence type="ECO:0000256" key="18">
    <source>
        <dbReference type="SAM" id="Phobius"/>
    </source>
</evidence>
<comment type="similarity">
    <text evidence="15">Belongs to the calcium channel alpha-1 subunit (TC 1.A.1.11) family.</text>
</comment>
<feature type="compositionally biased region" description="Polar residues" evidence="17">
    <location>
        <begin position="2038"/>
        <end position="2049"/>
    </location>
</feature>
<evidence type="ECO:0000259" key="19">
    <source>
        <dbReference type="PROSITE" id="PS50222"/>
    </source>
</evidence>
<evidence type="ECO:0000256" key="10">
    <source>
        <dbReference type="ARBA" id="ARBA00022989"/>
    </source>
</evidence>
<feature type="compositionally biased region" description="Basic and acidic residues" evidence="17">
    <location>
        <begin position="100"/>
        <end position="109"/>
    </location>
</feature>
<keyword evidence="14" id="KW-0407">Ion channel</keyword>
<feature type="transmembrane region" description="Helical" evidence="18">
    <location>
        <begin position="918"/>
        <end position="943"/>
    </location>
</feature>
<keyword evidence="9" id="KW-0851">Voltage-gated channel</keyword>
<feature type="compositionally biased region" description="Polar residues" evidence="17">
    <location>
        <begin position="53"/>
        <end position="62"/>
    </location>
</feature>
<keyword evidence="6" id="KW-0107">Calcium channel</keyword>
<feature type="compositionally biased region" description="Pro residues" evidence="17">
    <location>
        <begin position="251"/>
        <end position="260"/>
    </location>
</feature>
<feature type="transmembrane region" description="Helical" evidence="18">
    <location>
        <begin position="507"/>
        <end position="527"/>
    </location>
</feature>
<feature type="transmembrane region" description="Helical" evidence="18">
    <location>
        <begin position="643"/>
        <end position="668"/>
    </location>
</feature>
<keyword evidence="2" id="KW-0813">Transport</keyword>
<evidence type="ECO:0000256" key="13">
    <source>
        <dbReference type="ARBA" id="ARBA00023180"/>
    </source>
</evidence>
<evidence type="ECO:0000256" key="7">
    <source>
        <dbReference type="ARBA" id="ARBA00022692"/>
    </source>
</evidence>
<feature type="compositionally biased region" description="Pro residues" evidence="17">
    <location>
        <begin position="225"/>
        <end position="239"/>
    </location>
</feature>
<feature type="transmembrane region" description="Helical" evidence="18">
    <location>
        <begin position="333"/>
        <end position="356"/>
    </location>
</feature>
<dbReference type="InterPro" id="IPR027359">
    <property type="entry name" value="Volt_channel_dom_sf"/>
</dbReference>
<feature type="transmembrane region" description="Helical" evidence="18">
    <location>
        <begin position="1198"/>
        <end position="1217"/>
    </location>
</feature>
<dbReference type="InterPro" id="IPR002048">
    <property type="entry name" value="EF_hand_dom"/>
</dbReference>
<evidence type="ECO:0000256" key="4">
    <source>
        <dbReference type="ARBA" id="ARBA00022553"/>
    </source>
</evidence>
<evidence type="ECO:0000256" key="9">
    <source>
        <dbReference type="ARBA" id="ARBA00022882"/>
    </source>
</evidence>
<evidence type="ECO:0000256" key="8">
    <source>
        <dbReference type="ARBA" id="ARBA00022837"/>
    </source>
</evidence>
<dbReference type="Proteomes" id="UP000279236">
    <property type="component" value="Unassembled WGS sequence"/>
</dbReference>
<dbReference type="GeneID" id="39591009"/>
<evidence type="ECO:0000256" key="1">
    <source>
        <dbReference type="ARBA" id="ARBA00004651"/>
    </source>
</evidence>
<feature type="domain" description="EF-hand" evidence="19">
    <location>
        <begin position="1754"/>
        <end position="1789"/>
    </location>
</feature>
<dbReference type="Gene3D" id="1.20.120.350">
    <property type="entry name" value="Voltage-gated potassium channels. Chain C"/>
    <property type="match status" value="5"/>
</dbReference>
<feature type="transmembrane region" description="Helical" evidence="18">
    <location>
        <begin position="832"/>
        <end position="856"/>
    </location>
</feature>
<keyword evidence="4" id="KW-0597">Phosphoprotein</keyword>
<organism evidence="20 21">
    <name type="scientific">Apiotrichum porosum</name>
    <dbReference type="NCBI Taxonomy" id="105984"/>
    <lineage>
        <taxon>Eukaryota</taxon>
        <taxon>Fungi</taxon>
        <taxon>Dikarya</taxon>
        <taxon>Basidiomycota</taxon>
        <taxon>Agaricomycotina</taxon>
        <taxon>Tremellomycetes</taxon>
        <taxon>Trichosporonales</taxon>
        <taxon>Trichosporonaceae</taxon>
        <taxon>Apiotrichum</taxon>
    </lineage>
</organism>
<feature type="transmembrane region" description="Helical" evidence="18">
    <location>
        <begin position="1375"/>
        <end position="1394"/>
    </location>
</feature>
<feature type="transmembrane region" description="Helical" evidence="18">
    <location>
        <begin position="1237"/>
        <end position="1257"/>
    </location>
</feature>
<dbReference type="Pfam" id="PF00520">
    <property type="entry name" value="Ion_trans"/>
    <property type="match status" value="4"/>
</dbReference>
<feature type="transmembrane region" description="Helical" evidence="18">
    <location>
        <begin position="446"/>
        <end position="465"/>
    </location>
</feature>
<keyword evidence="3" id="KW-1003">Cell membrane</keyword>
<evidence type="ECO:0000256" key="5">
    <source>
        <dbReference type="ARBA" id="ARBA00022568"/>
    </source>
</evidence>
<evidence type="ECO:0000313" key="20">
    <source>
        <dbReference type="EMBL" id="RSH84919.1"/>
    </source>
</evidence>
<evidence type="ECO:0000256" key="11">
    <source>
        <dbReference type="ARBA" id="ARBA00023065"/>
    </source>
</evidence>
<name>A0A427Y1F0_9TREE</name>
<dbReference type="FunFam" id="1.10.287.70:FF:000093">
    <property type="entry name" value="Calcium channel subunit Cch1"/>
    <property type="match status" value="1"/>
</dbReference>
<dbReference type="PANTHER" id="PTHR45628">
    <property type="entry name" value="VOLTAGE-DEPENDENT CALCIUM CHANNEL TYPE A SUBUNIT ALPHA-1"/>
    <property type="match status" value="1"/>
</dbReference>
<evidence type="ECO:0000256" key="15">
    <source>
        <dbReference type="ARBA" id="ARBA00061395"/>
    </source>
</evidence>
<keyword evidence="5" id="KW-0109">Calcium transport</keyword>
<dbReference type="GO" id="GO:0005891">
    <property type="term" value="C:voltage-gated calcium channel complex"/>
    <property type="evidence" value="ECO:0007669"/>
    <property type="project" value="TreeGrafter"/>
</dbReference>
<keyword evidence="12 18" id="KW-0472">Membrane</keyword>
<dbReference type="GO" id="GO:0008331">
    <property type="term" value="F:high voltage-gated calcium channel activity"/>
    <property type="evidence" value="ECO:0007669"/>
    <property type="project" value="TreeGrafter"/>
</dbReference>
<evidence type="ECO:0000256" key="16">
    <source>
        <dbReference type="ARBA" id="ARBA00067459"/>
    </source>
</evidence>
<evidence type="ECO:0000256" key="3">
    <source>
        <dbReference type="ARBA" id="ARBA00022475"/>
    </source>
</evidence>
<evidence type="ECO:0000256" key="6">
    <source>
        <dbReference type="ARBA" id="ARBA00022673"/>
    </source>
</evidence>
<evidence type="ECO:0000256" key="2">
    <source>
        <dbReference type="ARBA" id="ARBA00022448"/>
    </source>
</evidence>
<feature type="region of interest" description="Disordered" evidence="17">
    <location>
        <begin position="136"/>
        <end position="179"/>
    </location>
</feature>
<feature type="region of interest" description="Disordered" evidence="17">
    <location>
        <begin position="205"/>
        <end position="264"/>
    </location>
</feature>
<feature type="transmembrane region" description="Helical" evidence="18">
    <location>
        <begin position="1298"/>
        <end position="1316"/>
    </location>
</feature>
<keyword evidence="13" id="KW-0325">Glycoprotein</keyword>
<keyword evidence="7 18" id="KW-0812">Transmembrane</keyword>
<feature type="transmembrane region" description="Helical" evidence="18">
    <location>
        <begin position="1493"/>
        <end position="1511"/>
    </location>
</feature>
<proteinExistence type="inferred from homology"/>
<feature type="transmembrane region" description="Helical" evidence="18">
    <location>
        <begin position="610"/>
        <end position="631"/>
    </location>
</feature>
<dbReference type="InterPro" id="IPR050599">
    <property type="entry name" value="VDCC_alpha-1_subunit"/>
</dbReference>
<dbReference type="GO" id="GO:0098703">
    <property type="term" value="P:calcium ion import across plasma membrane"/>
    <property type="evidence" value="ECO:0007669"/>
    <property type="project" value="TreeGrafter"/>
</dbReference>
<dbReference type="FunFam" id="1.10.287.70:FF:000118">
    <property type="entry name" value="Calcium channel subunit Cch1"/>
    <property type="match status" value="1"/>
</dbReference>
<feature type="transmembrane region" description="Helical" evidence="18">
    <location>
        <begin position="1558"/>
        <end position="1579"/>
    </location>
</feature>
<feature type="compositionally biased region" description="Low complexity" evidence="17">
    <location>
        <begin position="31"/>
        <end position="43"/>
    </location>
</feature>
<dbReference type="RefSeq" id="XP_028478367.1">
    <property type="nucleotide sequence ID" value="XM_028621915.1"/>
</dbReference>
<evidence type="ECO:0000313" key="21">
    <source>
        <dbReference type="Proteomes" id="UP000279236"/>
    </source>
</evidence>
<feature type="transmembrane region" description="Helical" evidence="18">
    <location>
        <begin position="1526"/>
        <end position="1546"/>
    </location>
</feature>
<feature type="region of interest" description="Disordered" evidence="17">
    <location>
        <begin position="1946"/>
        <end position="2069"/>
    </location>
</feature>
<protein>
    <recommendedName>
        <fullName evidence="16">Calcium-channel protein CCH1</fullName>
    </recommendedName>
</protein>
<keyword evidence="10 18" id="KW-1133">Transmembrane helix</keyword>
<keyword evidence="11" id="KW-0406">Ion transport</keyword>
<feature type="transmembrane region" description="Helical" evidence="18">
    <location>
        <begin position="1153"/>
        <end position="1177"/>
    </location>
</feature>
<feature type="transmembrane region" description="Helical" evidence="18">
    <location>
        <begin position="296"/>
        <end position="313"/>
    </location>
</feature>
<dbReference type="PROSITE" id="PS50222">
    <property type="entry name" value="EF_HAND_2"/>
    <property type="match status" value="1"/>
</dbReference>
<dbReference type="SUPFAM" id="SSF81324">
    <property type="entry name" value="Voltage-gated potassium channels"/>
    <property type="match status" value="4"/>
</dbReference>
<feature type="transmembrane region" description="Helical" evidence="18">
    <location>
        <begin position="1623"/>
        <end position="1643"/>
    </location>
</feature>
<evidence type="ECO:0000256" key="14">
    <source>
        <dbReference type="ARBA" id="ARBA00023303"/>
    </source>
</evidence>
<evidence type="ECO:0000256" key="17">
    <source>
        <dbReference type="SAM" id="MobiDB-lite"/>
    </source>
</evidence>
<dbReference type="Gene3D" id="1.10.287.70">
    <property type="match status" value="4"/>
</dbReference>
<dbReference type="STRING" id="105984.A0A427Y1F0"/>
<dbReference type="OrthoDB" id="416585at2759"/>
<dbReference type="GO" id="GO:0005509">
    <property type="term" value="F:calcium ion binding"/>
    <property type="evidence" value="ECO:0007669"/>
    <property type="project" value="InterPro"/>
</dbReference>
<gene>
    <name evidence="20" type="primary">CCH1</name>
    <name evidence="20" type="ORF">EHS24_006466</name>
</gene>
<comment type="subcellular location">
    <subcellularLocation>
        <location evidence="1">Cell membrane</location>
        <topology evidence="1">Multi-pass membrane protein</topology>
    </subcellularLocation>
</comment>
<comment type="caution">
    <text evidence="20">The sequence shown here is derived from an EMBL/GenBank/DDBJ whole genome shotgun (WGS) entry which is preliminary data.</text>
</comment>
<dbReference type="InterPro" id="IPR005821">
    <property type="entry name" value="Ion_trans_dom"/>
</dbReference>
<dbReference type="PANTHER" id="PTHR45628:SF7">
    <property type="entry name" value="VOLTAGE-DEPENDENT CALCIUM CHANNEL TYPE A SUBUNIT ALPHA-1"/>
    <property type="match status" value="1"/>
</dbReference>
<feature type="transmembrane region" description="Helical" evidence="18">
    <location>
        <begin position="1414"/>
        <end position="1436"/>
    </location>
</feature>
<evidence type="ECO:0000256" key="12">
    <source>
        <dbReference type="ARBA" id="ARBA00023136"/>
    </source>
</evidence>
<keyword evidence="21" id="KW-1185">Reference proteome</keyword>
<feature type="transmembrane region" description="Helical" evidence="18">
    <location>
        <begin position="1718"/>
        <end position="1743"/>
    </location>
</feature>
<feature type="compositionally biased region" description="Polar residues" evidence="17">
    <location>
        <begin position="1991"/>
        <end position="2024"/>
    </location>
</feature>
<feature type="region of interest" description="Disordered" evidence="17">
    <location>
        <begin position="1"/>
        <end position="123"/>
    </location>
</feature>
<keyword evidence="8" id="KW-0106">Calcium</keyword>
<sequence>MTPASPHPSPGGGSSSQQLPPRQRQRERAMTSSYTPRSPAASPSPSPTEGLSRRQSWNSSTAEAIGMRDLSQSVAVHRTASIGPGDDGSSTSGGGTHGFVGDRDRDSHHAGSVGMGLPSLFDSTLSRPSLEYAATVHSEELDRLTPNAPDRTHGRSPSRRVFDADGRPRASPLGMIARSPTVRRVSASLRTASERVVNIMGSEKSAYEGLRMRDEDSSNSSPSSMYPPQPPPPPQPPQLYTPSMDDDSDSPLPPPRPYAAPPTATLRGRTLGFFTARNPVRVFLDKILRFPLTEPIILLLIILNALTLTIQSAPELNEPKTADGYFQSWADYVLFVLFIIFTVEMFARIIVTGLIIDPETSLREWFSGLWAVAGRRARAEDGLGDDEMPSEVWRQRQKSLAVVQLKAQAAKKPSVTTEAPFQEAVARQHGILVEGRPYLRHSWHRLDMLAIIFFWIMFIVCVMGEEITDVRHLYVFRALSVLRATRLLVITSGTATILHSLKRAAPLLLNVSVFVVFAGALFSIIGVQSFRGSLRRTCILMDPFNNSFENNLGNTCGGWVDVETMQIMPFLNEDGSLSTIKPKGYVCPANQQCQTTDQNQQNNAEGFDNIFMSLVQVLIIAGVNTWTGTMYACMDSDFFTSTFFFIAAIIVLNFWLMNLIVAVVVNTFKDIRSRTKLSAFGADQAIISEPQWAAETKKPREISLLLKWYNKTQIFWVLLVIVDLIAQAFKTANSSESELQLLRNMEIGFALVWDIEMLIRMAGYFPDTPPYSPDWRAFLRSGRNDFDLFLAVGCSIIQIPKIRSSGVYSWLTIFQLLRWYRVILAVPRMRPLLANVFGSFAGMLNMVLFLFLMNFLSGLMAVQLMRGDMDGSADSDNMITFNQIYNSFLGMYQIFSTENWTTILYDAMGAEWDWGQGWVVCVFLCVWFLFANFILMQMFIAVINENFEIAEEQKRKVQIEAFIRKTEPQSAHVNLMERFNPYRLIKARHKAVKVDALPPNLILPLKQSIGADVGAPTTQEEGTGARAAMRRVFGMEQLEHLPMRHLIRDRKSMPPVPRQSTHMSVAVDYDDDYDDDRGLTDLLPPINAGPSVDEHMDALRERRNQQADFISAHPSYDKSLWIFSQSNPIRQFCQMLVPPAHGERIFGRPAHPLWSLVVKVTMFFAVVGGIVIAAIATPHYRRIYYSTYGYNRATWFDLSEMALGTLFIAEAIVKIIADGFIFAPNAYLLSVWNVVDFIILITLIINMATEFIVVGGVSRATRALKAFRVLRFITLFSRLRDTFHAVFFAGAIRIIDASILMILYLIPFAVWGLNIFSRRMTSCNDTSGDVSVRTDCVGEYGSSYIGDITFLAPRVWANPQFGGSIYSFDSFRSSMLILFEIVSLEGWTTVMQSAMDIVGYDQQPVNNAQQWNSIFFVIFNLFGAVIILTVFLSIIIENFSIRSGSALLTTDQKSWVDLSKFIRQQTPSQLPRRRPSTPLRGWCYDRAVQKRGWWARTFTVLYFVHIFLLMTEDYSNNIMSDVQLDWTFLALTILYAIDLVVRFVGLGFHSFRSNGWNLFDIVVITGCFATTIPALQASIGGVEGNQASKQVQKLFLVSVALKLVQRLDSLNQLFKTSIASLPAIGNLFLLWAVLFIFMCIVYVEVFGLTKLGPNAYTRFQNYHNFANALVMLAFMSTGEGWNGYMHDYTIEFPRCTRSSNYLNDDCGSVGWAYVLFSFWNILSMYIFLNMFTGVVVQSFAYVYQMPGGASLSREQIRSFKRVWAEIDTERTGYIRRKDLVRFFSKLNGVFEVRLYPVELSIPNMLRNSQPDADSPVKRVVIGEHYSVDVRKLQQQIAQIDYTKVRQRRRQYVHLFYEAKISDEPGRGISFAQMLTMLAHYKLIDDEKALQVDDLLMRRAKMERVEDLVNLDRVRGLLRTIYWRRRFLAERDQRRILAQGDNIPAIILEPIPPSPDKMAQDEPLDSPMSTTPLYPIPPASPHHHSRHASAPNTPHGNGTPPHFSNTNANRQHHQSPSLAIVTNVQPPTPTSPFPAFGYSPTNTPGQSPTTAYPPRGPYSPLSPGGGTYSPTFNQSTATFVTALSAGSMGHQTEIVRRMSHDSRFSYDAGDTTRESIFEEPDPDEMVHSLATSAWADMMREAVEDEDT</sequence>
<reference evidence="20 21" key="1">
    <citation type="submission" date="2018-11" db="EMBL/GenBank/DDBJ databases">
        <title>Genome sequence of Apiotrichum porosum DSM 27194.</title>
        <authorList>
            <person name="Aliyu H."/>
            <person name="Gorte O."/>
            <person name="Ochsenreither K."/>
        </authorList>
    </citation>
    <scope>NUCLEOTIDE SEQUENCE [LARGE SCALE GENOMIC DNA]</scope>
    <source>
        <strain evidence="20 21">DSM 27194</strain>
    </source>
</reference>